<evidence type="ECO:0000259" key="3">
    <source>
        <dbReference type="Pfam" id="PF24514"/>
    </source>
</evidence>
<dbReference type="InterPro" id="IPR001434">
    <property type="entry name" value="OmcB-like_DUF11"/>
</dbReference>
<feature type="domain" description="GEVED" evidence="2">
    <location>
        <begin position="994"/>
        <end position="1069"/>
    </location>
</feature>
<gene>
    <name evidence="4" type="ORF">GCM10008957_56660</name>
</gene>
<dbReference type="Pfam" id="PF24514">
    <property type="entry name" value="SpaA_4"/>
    <property type="match status" value="2"/>
</dbReference>
<feature type="domain" description="SpaA-like prealbumin fold" evidence="3">
    <location>
        <begin position="98"/>
        <end position="212"/>
    </location>
</feature>
<proteinExistence type="predicted"/>
<protein>
    <recommendedName>
        <fullName evidence="6">DUF11 domain-containing protein</fullName>
    </recommendedName>
</protein>
<feature type="domain" description="SpaA-like prealbumin fold" evidence="3">
    <location>
        <begin position="216"/>
        <end position="332"/>
    </location>
</feature>
<reference evidence="4" key="2">
    <citation type="submission" date="2020-09" db="EMBL/GenBank/DDBJ databases">
        <authorList>
            <person name="Sun Q."/>
            <person name="Ohkuma M."/>
        </authorList>
    </citation>
    <scope>NUCLEOTIDE SEQUENCE</scope>
    <source>
        <strain evidence="4">JCM 31311</strain>
    </source>
</reference>
<evidence type="ECO:0000259" key="1">
    <source>
        <dbReference type="Pfam" id="PF01345"/>
    </source>
</evidence>
<evidence type="ECO:0000313" key="4">
    <source>
        <dbReference type="EMBL" id="GGR41278.1"/>
    </source>
</evidence>
<dbReference type="InterPro" id="IPR047589">
    <property type="entry name" value="DUF11_rpt"/>
</dbReference>
<feature type="domain" description="DUF11" evidence="1">
    <location>
        <begin position="750"/>
        <end position="870"/>
    </location>
</feature>
<dbReference type="Pfam" id="PF20009">
    <property type="entry name" value="GEVED"/>
    <property type="match status" value="1"/>
</dbReference>
<evidence type="ECO:0008006" key="6">
    <source>
        <dbReference type="Google" id="ProtNLM"/>
    </source>
</evidence>
<evidence type="ECO:0000259" key="2">
    <source>
        <dbReference type="Pfam" id="PF20009"/>
    </source>
</evidence>
<reference evidence="4" key="1">
    <citation type="journal article" date="2014" name="Int. J. Syst. Evol. Microbiol.">
        <title>Complete genome sequence of Corynebacterium casei LMG S-19264T (=DSM 44701T), isolated from a smear-ripened cheese.</title>
        <authorList>
            <consortium name="US DOE Joint Genome Institute (JGI-PGF)"/>
            <person name="Walter F."/>
            <person name="Albersmeier A."/>
            <person name="Kalinowski J."/>
            <person name="Ruckert C."/>
        </authorList>
    </citation>
    <scope>NUCLEOTIDE SEQUENCE</scope>
    <source>
        <strain evidence="4">JCM 31311</strain>
    </source>
</reference>
<accession>A0A918FIT8</accession>
<dbReference type="Pfam" id="PF01345">
    <property type="entry name" value="DUF11"/>
    <property type="match status" value="1"/>
</dbReference>
<dbReference type="InterPro" id="IPR045474">
    <property type="entry name" value="GEVED"/>
</dbReference>
<organism evidence="4 5">
    <name type="scientific">Deinococcus ruber</name>
    <dbReference type="NCBI Taxonomy" id="1848197"/>
    <lineage>
        <taxon>Bacteria</taxon>
        <taxon>Thermotogati</taxon>
        <taxon>Deinococcota</taxon>
        <taxon>Deinococci</taxon>
        <taxon>Deinococcales</taxon>
        <taxon>Deinococcaceae</taxon>
        <taxon>Deinococcus</taxon>
    </lineage>
</organism>
<sequence>MSVNGTAYAVMTTSDGAGTVGSIAASNGAVISQTVVNSTDTGLTYGGNPTTRSYVTLPASVTSIVTVAMIYNGTATGTTNDDVAYNFDSLYSCPATLNIAKTSLGDVGTFSFSSLTNATPTTDSVTTASINTPVTSATLHTIMSPPGSTTVTVTEAATPGYTLTAASCNDQNGANNANGVTTFGTVAGSVLTIPAANIKGNSHFLCTVTNTKTPTVTLMKLVSGGSGTNTFNFTLTGLNHATDTAASVPVGSATTGSNGSNTATIGTAVSLTESSATSPALSSYSTAVSCVDSNSAVTGNSTPLTSATTTVTIPAAKIVAGAAYTCTYTNTRKFPLLSLTKTSNGPWVAGQSAATYTLTPSNSAGTLATSGTLTVIDTLPSGITPGWTGTAPGNGNWACTFSGQTVTCTNSSDTIAAGANGANIVLPVNVSGTAGTVTNYASIGGGGDLRNSGVAPTPGAGCTPSGLCASVATTFTAAPALTCSTNLYGIFGDTTTTTNVQSLSLTNTLGPVITTIPTSTSNAAMAISTGGDKIFVMGSDYILRVYDVPTNTWTTAGALTGYIAGDGRPLRMAIGPDGTGYLGMSNSFWTFSQTAPYTLSSVKTVTYTDTSGLTPTPFFMRTTGNDNTSGDFFVDADNNLYLMANPALASGGVQAYLDLFVIQGLNGASPTATFAGRFPTPTSTPNPTYAGIAALSSGIYAIGFGGELLSINLTSKTVTALPTNSSNIGTDLGTCSYPSLRPSITSTKTVAKTAGSAGSTVVAGDTLTYTIIVRNAGTLVATGVSLQDSIPAGTTYVTGSTTLNTGAVTDATGGVMPYVAGKAIKSPGSSVAAGQLSVDSTPVVTTDNEATITFKVKVNAGTTSTSNTGVLQYTDNSTGTPTTTTVNTPTATTSSLLDYGEAPTAAPGTLSANSYKTLLAEDGARHSIVTGIHLGATEVADTDGTPVPFGADITATDNDGVTFNPAGGVPKLLKMSFSGATTNTVVVNASTAGYLNAWVDFNQNGLFETTDRIFADVPVVAGNNTLTFNVPTTTIPGLTYTRFRFTTAPGVATSPSGLAPDGEVEDYAVKINNILSTSVCSASPLASAGLNLRWYDPLSSSTTSRLYQRVGTLSDGTLIDVQFLSRGQFGAG</sequence>
<dbReference type="NCBIfam" id="TIGR01451">
    <property type="entry name" value="B_ant_repeat"/>
    <property type="match status" value="1"/>
</dbReference>
<keyword evidence="5" id="KW-1185">Reference proteome</keyword>
<dbReference type="AlphaFoldDB" id="A0A918FIT8"/>
<evidence type="ECO:0000313" key="5">
    <source>
        <dbReference type="Proteomes" id="UP000603865"/>
    </source>
</evidence>
<name>A0A918FIT8_9DEIO</name>
<comment type="caution">
    <text evidence="4">The sequence shown here is derived from an EMBL/GenBank/DDBJ whole genome shotgun (WGS) entry which is preliminary data.</text>
</comment>
<dbReference type="Proteomes" id="UP000603865">
    <property type="component" value="Unassembled WGS sequence"/>
</dbReference>
<dbReference type="InterPro" id="IPR055371">
    <property type="entry name" value="SpaA_PFL_dom_4"/>
</dbReference>
<dbReference type="EMBL" id="BMQL01000117">
    <property type="protein sequence ID" value="GGR41278.1"/>
    <property type="molecule type" value="Genomic_DNA"/>
</dbReference>